<dbReference type="EMBL" id="RBWW01000001">
    <property type="protein sequence ID" value="RKS82168.1"/>
    <property type="molecule type" value="Genomic_DNA"/>
</dbReference>
<dbReference type="AlphaFoldDB" id="A0A495R5L2"/>
<name>A0A495R5L2_9EURY</name>
<dbReference type="RefSeq" id="WP_121302857.1">
    <property type="nucleotide sequence ID" value="NZ_RBWW01000001.1"/>
</dbReference>
<evidence type="ECO:0000313" key="1">
    <source>
        <dbReference type="EMBL" id="RKS82168.1"/>
    </source>
</evidence>
<evidence type="ECO:0000313" key="2">
    <source>
        <dbReference type="Proteomes" id="UP000268233"/>
    </source>
</evidence>
<proteinExistence type="predicted"/>
<accession>A0A495R5L2</accession>
<organism evidence="1 2">
    <name type="scientific">Haloarcula quadrata</name>
    <dbReference type="NCBI Taxonomy" id="182779"/>
    <lineage>
        <taxon>Archaea</taxon>
        <taxon>Methanobacteriati</taxon>
        <taxon>Methanobacteriota</taxon>
        <taxon>Stenosarchaea group</taxon>
        <taxon>Halobacteria</taxon>
        <taxon>Halobacteriales</taxon>
        <taxon>Haloarculaceae</taxon>
        <taxon>Haloarcula</taxon>
    </lineage>
</organism>
<reference evidence="1 2" key="1">
    <citation type="submission" date="2018-10" db="EMBL/GenBank/DDBJ databases">
        <title>Genomic Encyclopedia of Archaeal and Bacterial Type Strains, Phase II (KMG-II): from individual species to whole genera.</title>
        <authorList>
            <person name="Goeker M."/>
        </authorList>
    </citation>
    <scope>NUCLEOTIDE SEQUENCE [LARGE SCALE GENOMIC DNA]</scope>
    <source>
        <strain evidence="1 2">DSM 11927</strain>
    </source>
</reference>
<sequence>MEPKYECQHCGRRSRDDAEYCPDCGYAAVEESSPTCDLCLTEMEFVEAAGPWSDDLYKYRCQSCARDWLVPLDVAD</sequence>
<comment type="caution">
    <text evidence="1">The sequence shown here is derived from an EMBL/GenBank/DDBJ whole genome shotgun (WGS) entry which is preliminary data.</text>
</comment>
<keyword evidence="2" id="KW-1185">Reference proteome</keyword>
<protein>
    <submittedName>
        <fullName evidence="1">Uncharacterized protein</fullName>
    </submittedName>
</protein>
<gene>
    <name evidence="1" type="ORF">BDK61_1467</name>
</gene>
<dbReference type="Proteomes" id="UP000268233">
    <property type="component" value="Unassembled WGS sequence"/>
</dbReference>